<dbReference type="FunFam" id="1.25.40.10:FF:000344">
    <property type="entry name" value="Pentatricopeptide repeat-containing protein"/>
    <property type="match status" value="1"/>
</dbReference>
<evidence type="ECO:0000256" key="1">
    <source>
        <dbReference type="ARBA" id="ARBA00006643"/>
    </source>
</evidence>
<dbReference type="InterPro" id="IPR046960">
    <property type="entry name" value="PPR_At4g14850-like_plant"/>
</dbReference>
<accession>A0A2G5C5I4</accession>
<evidence type="ECO:0008006" key="6">
    <source>
        <dbReference type="Google" id="ProtNLM"/>
    </source>
</evidence>
<proteinExistence type="inferred from homology"/>
<evidence type="ECO:0000313" key="5">
    <source>
        <dbReference type="Proteomes" id="UP000230069"/>
    </source>
</evidence>
<dbReference type="PANTHER" id="PTHR47926:SF347">
    <property type="entry name" value="PENTATRICOPEPTIDE REPEAT-CONTAINING PROTEIN"/>
    <property type="match status" value="1"/>
</dbReference>
<dbReference type="GO" id="GO:0009451">
    <property type="term" value="P:RNA modification"/>
    <property type="evidence" value="ECO:0007669"/>
    <property type="project" value="InterPro"/>
</dbReference>
<feature type="non-terminal residue" evidence="4">
    <location>
        <position position="590"/>
    </location>
</feature>
<dbReference type="GO" id="GO:0003729">
    <property type="term" value="F:mRNA binding"/>
    <property type="evidence" value="ECO:0007669"/>
    <property type="project" value="UniProtKB-ARBA"/>
</dbReference>
<feature type="repeat" description="PPR" evidence="3">
    <location>
        <begin position="288"/>
        <end position="322"/>
    </location>
</feature>
<name>A0A2G5C5I4_AQUCA</name>
<dbReference type="InterPro" id="IPR011990">
    <property type="entry name" value="TPR-like_helical_dom_sf"/>
</dbReference>
<reference evidence="4 5" key="1">
    <citation type="submission" date="2017-09" db="EMBL/GenBank/DDBJ databases">
        <title>WGS assembly of Aquilegia coerulea Goldsmith.</title>
        <authorList>
            <person name="Hodges S."/>
            <person name="Kramer E."/>
            <person name="Nordborg M."/>
            <person name="Tomkins J."/>
            <person name="Borevitz J."/>
            <person name="Derieg N."/>
            <person name="Yan J."/>
            <person name="Mihaltcheva S."/>
            <person name="Hayes R.D."/>
            <person name="Rokhsar D."/>
        </authorList>
    </citation>
    <scope>NUCLEOTIDE SEQUENCE [LARGE SCALE GENOMIC DNA]</scope>
    <source>
        <strain evidence="5">cv. Goldsmith</strain>
    </source>
</reference>
<dbReference type="FunCoup" id="A0A2G5C5I4">
    <property type="interactions" value="79"/>
</dbReference>
<dbReference type="OrthoDB" id="727945at2759"/>
<dbReference type="Gene3D" id="1.25.40.10">
    <property type="entry name" value="Tetratricopeptide repeat domain"/>
    <property type="match status" value="3"/>
</dbReference>
<dbReference type="InParanoid" id="A0A2G5C5I4"/>
<dbReference type="FunFam" id="1.25.40.10:FF:000690">
    <property type="entry name" value="Pentatricopeptide repeat-containing protein"/>
    <property type="match status" value="1"/>
</dbReference>
<protein>
    <recommendedName>
        <fullName evidence="6">DYW domain-containing protein</fullName>
    </recommendedName>
</protein>
<feature type="repeat" description="PPR" evidence="3">
    <location>
        <begin position="187"/>
        <end position="221"/>
    </location>
</feature>
<organism evidence="4 5">
    <name type="scientific">Aquilegia coerulea</name>
    <name type="common">Rocky mountain columbine</name>
    <dbReference type="NCBI Taxonomy" id="218851"/>
    <lineage>
        <taxon>Eukaryota</taxon>
        <taxon>Viridiplantae</taxon>
        <taxon>Streptophyta</taxon>
        <taxon>Embryophyta</taxon>
        <taxon>Tracheophyta</taxon>
        <taxon>Spermatophyta</taxon>
        <taxon>Magnoliopsida</taxon>
        <taxon>Ranunculales</taxon>
        <taxon>Ranunculaceae</taxon>
        <taxon>Thalictroideae</taxon>
        <taxon>Aquilegia</taxon>
    </lineage>
</organism>
<dbReference type="AlphaFoldDB" id="A0A2G5C5I4"/>
<dbReference type="Pfam" id="PF13041">
    <property type="entry name" value="PPR_2"/>
    <property type="match status" value="3"/>
</dbReference>
<feature type="repeat" description="PPR" evidence="3">
    <location>
        <begin position="84"/>
        <end position="118"/>
    </location>
</feature>
<gene>
    <name evidence="4" type="ORF">AQUCO_09100008v1</name>
</gene>
<dbReference type="Pfam" id="PF01535">
    <property type="entry name" value="PPR"/>
    <property type="match status" value="1"/>
</dbReference>
<dbReference type="PANTHER" id="PTHR47926">
    <property type="entry name" value="PENTATRICOPEPTIDE REPEAT-CONTAINING PROTEIN"/>
    <property type="match status" value="1"/>
</dbReference>
<dbReference type="InterPro" id="IPR002885">
    <property type="entry name" value="PPR_rpt"/>
</dbReference>
<keyword evidence="5" id="KW-1185">Reference proteome</keyword>
<dbReference type="STRING" id="218851.A0A2G5C5I4"/>
<sequence>MLRLKLIATNNITNKNSLSLKQTFSSLLTCCSSHPNQLKQIHALLLTTGIHIKNSLITQLLTSFTLLGDMVYARRLFDKMHKPRSFLWNTLIKGYVKNELFIDAVLLYGYMHRMGVRPDKFTFPFVLKGCGKLNDFAVSVGEGVHVHVLKFGVELDVIVRTELMVFYAKFGELGSADYLFENMTDRDLVSWNALITAYAQNGYADKAIGLFRQMNLIGIKPDAVTFASALSACAHLGCLQIGEQIDQLTVNENFESNMVINNARLDLYAKCGDIDTARYLFDEMSKRNVISWSTMIGGYAINGDSEKALDLFSKMQAAGVEPNHVTFLGVLSACSHAGLVNQGRSYFNYMVSSNNSNIHPRIEHYACMVDLLGRAGLLEEAYQFIEGMPMKPDAGVWGALLGACIIHQNTELSQQVAEILCNIAPETASYRVLLSNIYAASGRWGDVEKVRLRMRRKSVKKIAGYSSLESSGKISVFFNGGDRLDPMSQKIYNVLEELSRKIKDVGSVPVTCAAQPELDMSIRPVFYVILMKNSSIYHGLITSPKFITRIIKKQTTTRLANSLNLGHREPLEPYSYLLVVQKPRAYCDLK</sequence>
<dbReference type="PROSITE" id="PS51375">
    <property type="entry name" value="PPR"/>
    <property type="match status" value="3"/>
</dbReference>
<dbReference type="InterPro" id="IPR046848">
    <property type="entry name" value="E_motif"/>
</dbReference>
<evidence type="ECO:0000313" key="4">
    <source>
        <dbReference type="EMBL" id="PIA26526.1"/>
    </source>
</evidence>
<dbReference type="NCBIfam" id="TIGR00756">
    <property type="entry name" value="PPR"/>
    <property type="match status" value="4"/>
</dbReference>
<comment type="similarity">
    <text evidence="1">Belongs to the PPR family. PCMP-H subfamily.</text>
</comment>
<evidence type="ECO:0000256" key="3">
    <source>
        <dbReference type="PROSITE-ProRule" id="PRU00708"/>
    </source>
</evidence>
<dbReference type="EMBL" id="KZ305108">
    <property type="protein sequence ID" value="PIA26526.1"/>
    <property type="molecule type" value="Genomic_DNA"/>
</dbReference>
<dbReference type="Proteomes" id="UP000230069">
    <property type="component" value="Unassembled WGS sequence"/>
</dbReference>
<keyword evidence="2" id="KW-0677">Repeat</keyword>
<dbReference type="Pfam" id="PF20431">
    <property type="entry name" value="E_motif"/>
    <property type="match status" value="1"/>
</dbReference>
<evidence type="ECO:0000256" key="2">
    <source>
        <dbReference type="ARBA" id="ARBA00022737"/>
    </source>
</evidence>